<dbReference type="eggNOG" id="COG1956">
    <property type="taxonomic scope" value="Bacteria"/>
</dbReference>
<organism evidence="2 3">
    <name type="scientific">Chloroherpeton thalassium (strain ATCC 35110 / GB-78)</name>
    <dbReference type="NCBI Taxonomy" id="517418"/>
    <lineage>
        <taxon>Bacteria</taxon>
        <taxon>Pseudomonadati</taxon>
        <taxon>Chlorobiota</taxon>
        <taxon>Chlorobiia</taxon>
        <taxon>Chlorobiales</taxon>
        <taxon>Chloroherpetonaceae</taxon>
        <taxon>Chloroherpeton</taxon>
    </lineage>
</organism>
<sequence>MVEEKEDISLQSKTDLYKSLTRELFVLLKGDNDLIANTANFVALIFHNVPDIHWAGIYFYKSGKLILGPFQGKPACPKLEVGRGLTGIAAERMKTTMLENVHEIPGQISFNAAETNSQISVPLIKEGHLIGVLDISSELLSRFDAEDKAGLENLCEVFLALLK</sequence>
<name>B3QW57_CHLT3</name>
<dbReference type="Gene3D" id="3.30.450.40">
    <property type="match status" value="1"/>
</dbReference>
<dbReference type="AlphaFoldDB" id="B3QW57"/>
<evidence type="ECO:0000259" key="1">
    <source>
        <dbReference type="Pfam" id="PF13185"/>
    </source>
</evidence>
<evidence type="ECO:0000313" key="2">
    <source>
        <dbReference type="EMBL" id="ACF14711.1"/>
    </source>
</evidence>
<proteinExistence type="predicted"/>
<dbReference type="Pfam" id="PF13185">
    <property type="entry name" value="GAF_2"/>
    <property type="match status" value="1"/>
</dbReference>
<dbReference type="STRING" id="517418.Ctha_2260"/>
<accession>B3QW57</accession>
<dbReference type="Proteomes" id="UP000001208">
    <property type="component" value="Chromosome"/>
</dbReference>
<protein>
    <recommendedName>
        <fullName evidence="1">GAF domain-containing protein</fullName>
    </recommendedName>
</protein>
<evidence type="ECO:0000313" key="3">
    <source>
        <dbReference type="Proteomes" id="UP000001208"/>
    </source>
</evidence>
<dbReference type="InterPro" id="IPR003018">
    <property type="entry name" value="GAF"/>
</dbReference>
<dbReference type="OrthoDB" id="9796252at2"/>
<gene>
    <name evidence="2" type="ordered locus">Ctha_2260</name>
</gene>
<dbReference type="EMBL" id="CP001100">
    <property type="protein sequence ID" value="ACF14711.1"/>
    <property type="molecule type" value="Genomic_DNA"/>
</dbReference>
<dbReference type="SUPFAM" id="SSF55781">
    <property type="entry name" value="GAF domain-like"/>
    <property type="match status" value="1"/>
</dbReference>
<dbReference type="InterPro" id="IPR029016">
    <property type="entry name" value="GAF-like_dom_sf"/>
</dbReference>
<dbReference type="HOGENOM" id="CLU_077738_2_0_10"/>
<keyword evidence="3" id="KW-1185">Reference proteome</keyword>
<dbReference type="KEGG" id="cts:Ctha_2260"/>
<dbReference type="RefSeq" id="WP_012500794.1">
    <property type="nucleotide sequence ID" value="NC_011026.1"/>
</dbReference>
<reference evidence="2 3" key="1">
    <citation type="submission" date="2008-06" db="EMBL/GenBank/DDBJ databases">
        <title>Complete sequence of Chloroherpeton thalassium ATCC 35110.</title>
        <authorList>
            <consortium name="US DOE Joint Genome Institute"/>
            <person name="Lucas S."/>
            <person name="Copeland A."/>
            <person name="Lapidus A."/>
            <person name="Glavina del Rio T."/>
            <person name="Dalin E."/>
            <person name="Tice H."/>
            <person name="Bruce D."/>
            <person name="Goodwin L."/>
            <person name="Pitluck S."/>
            <person name="Schmutz J."/>
            <person name="Larimer F."/>
            <person name="Land M."/>
            <person name="Hauser L."/>
            <person name="Kyrpides N."/>
            <person name="Mikhailova N."/>
            <person name="Liu Z."/>
            <person name="Li T."/>
            <person name="Zhao F."/>
            <person name="Overmann J."/>
            <person name="Bryant D.A."/>
            <person name="Richardson P."/>
        </authorList>
    </citation>
    <scope>NUCLEOTIDE SEQUENCE [LARGE SCALE GENOMIC DNA]</scope>
    <source>
        <strain evidence="3">ATCC 35110 / GB-78</strain>
    </source>
</reference>
<feature type="domain" description="GAF" evidence="1">
    <location>
        <begin position="65"/>
        <end position="156"/>
    </location>
</feature>